<dbReference type="Pfam" id="PF25000">
    <property type="entry name" value="DUF7779"/>
    <property type="match status" value="1"/>
</dbReference>
<dbReference type="PROSITE" id="PS50005">
    <property type="entry name" value="TPR"/>
    <property type="match status" value="1"/>
</dbReference>
<dbReference type="Gene3D" id="1.25.40.10">
    <property type="entry name" value="Tetratricopeptide repeat domain"/>
    <property type="match status" value="1"/>
</dbReference>
<dbReference type="SMART" id="SM00028">
    <property type="entry name" value="TPR"/>
    <property type="match status" value="4"/>
</dbReference>
<dbReference type="PANTHER" id="PTHR35205">
    <property type="entry name" value="NB-ARC AND TPR DOMAIN PROTEIN"/>
    <property type="match status" value="1"/>
</dbReference>
<keyword evidence="4" id="KW-1185">Reference proteome</keyword>
<reference evidence="3" key="1">
    <citation type="submission" date="2022-11" db="EMBL/GenBank/DDBJ databases">
        <title>Genome Resource of Sclerotinia nivalis Strain SnTB1, a Plant Pathogen Isolated from American Ginseng.</title>
        <authorList>
            <person name="Fan S."/>
        </authorList>
    </citation>
    <scope>NUCLEOTIDE SEQUENCE</scope>
    <source>
        <strain evidence="3">SnTB1</strain>
    </source>
</reference>
<evidence type="ECO:0000313" key="3">
    <source>
        <dbReference type="EMBL" id="KAJ8065271.1"/>
    </source>
</evidence>
<accession>A0A9X0AM16</accession>
<dbReference type="Pfam" id="PF13424">
    <property type="entry name" value="TPR_12"/>
    <property type="match status" value="1"/>
</dbReference>
<keyword evidence="1" id="KW-0802">TPR repeat</keyword>
<dbReference type="AlphaFoldDB" id="A0A9X0AM16"/>
<evidence type="ECO:0000313" key="4">
    <source>
        <dbReference type="Proteomes" id="UP001152300"/>
    </source>
</evidence>
<dbReference type="GO" id="GO:0043531">
    <property type="term" value="F:ADP binding"/>
    <property type="evidence" value="ECO:0007669"/>
    <property type="project" value="InterPro"/>
</dbReference>
<dbReference type="Proteomes" id="UP001152300">
    <property type="component" value="Unassembled WGS sequence"/>
</dbReference>
<evidence type="ECO:0000259" key="2">
    <source>
        <dbReference type="Pfam" id="PF25000"/>
    </source>
</evidence>
<organism evidence="3 4">
    <name type="scientific">Sclerotinia nivalis</name>
    <dbReference type="NCBI Taxonomy" id="352851"/>
    <lineage>
        <taxon>Eukaryota</taxon>
        <taxon>Fungi</taxon>
        <taxon>Dikarya</taxon>
        <taxon>Ascomycota</taxon>
        <taxon>Pezizomycotina</taxon>
        <taxon>Leotiomycetes</taxon>
        <taxon>Helotiales</taxon>
        <taxon>Sclerotiniaceae</taxon>
        <taxon>Sclerotinia</taxon>
    </lineage>
</organism>
<gene>
    <name evidence="3" type="ORF">OCU04_005970</name>
</gene>
<dbReference type="InterPro" id="IPR019734">
    <property type="entry name" value="TPR_rpt"/>
</dbReference>
<dbReference type="SUPFAM" id="SSF48452">
    <property type="entry name" value="TPR-like"/>
    <property type="match status" value="2"/>
</dbReference>
<dbReference type="InterPro" id="IPR027417">
    <property type="entry name" value="P-loop_NTPase"/>
</dbReference>
<dbReference type="InterPro" id="IPR011990">
    <property type="entry name" value="TPR-like_helical_dom_sf"/>
</dbReference>
<dbReference type="PANTHER" id="PTHR35205:SF1">
    <property type="entry name" value="ZU5 DOMAIN-CONTAINING PROTEIN"/>
    <property type="match status" value="1"/>
</dbReference>
<comment type="caution">
    <text evidence="3">The sequence shown here is derived from an EMBL/GenBank/DDBJ whole genome shotgun (WGS) entry which is preliminary data.</text>
</comment>
<dbReference type="EMBL" id="JAPEIS010000006">
    <property type="protein sequence ID" value="KAJ8065271.1"/>
    <property type="molecule type" value="Genomic_DNA"/>
</dbReference>
<dbReference type="InterPro" id="IPR056681">
    <property type="entry name" value="DUF7779"/>
</dbReference>
<evidence type="ECO:0000256" key="1">
    <source>
        <dbReference type="PROSITE-ProRule" id="PRU00339"/>
    </source>
</evidence>
<protein>
    <recommendedName>
        <fullName evidence="2">DUF7779 domain-containing protein</fullName>
    </recommendedName>
</protein>
<name>A0A9X0AM16_9HELO</name>
<dbReference type="OrthoDB" id="3526910at2759"/>
<sequence>MAESFLDVSFHLGLTSKESKHLDATEAMTMTKRWLSDIRCSWLLIFDNADDIEVLKNVWPGAASGSILITTRDPGAALHSASHGLRISSLDPEQSIVAFAKILGQKFRDEKDLAMASEITQVLGGLPLALNKMGRYIKQRRLSLEDFLKEYKKHQKRIRGQKMGAFDYTETIATIWSLSLERLPDNSTTLLRLISFFDPDEISEPMLVEGAGYLVSSQEATEFEFIQDDFDFSEAQDSLFKSALLDKDPTTRNLSLHRLIQTAVLHDLKEEDKLRYLQRSIKLMIKVFPAAWADGTDGYTYSKWDLCRRCLPMSFILAVIFRARALQKILLALSFRCYSGALDRKATELARYLYESEEYADSAGMIDTCLSLASKHSLQETLQCAAVLNVKGLIEVDLGNSSTAVGYLREGLRLKESLCTNPDNWSIAASMSNVGIAYMEMGKVDLSMEYHNKALEFRKRIKYKRLDKSYFNLTALLVRMGKPDQAENMYRQVPGIGGLTDDDLLNDDKPRAASGLQVLSIIREQQGRIEDSLSLAMKVLEFRRNKFGGRFKTCGSLCRVGHLLLKLDQPTTAMQTIFGARCRIPTDILARSKVLQECVYNASSLRLGEGYSALTHFRTYVAYGKLGKGKEAENHLKEALLARKIVVARTNYLLDSVFEGAYEKAYEQLVAFVLW</sequence>
<dbReference type="Gene3D" id="3.40.50.300">
    <property type="entry name" value="P-loop containing nucleotide triphosphate hydrolases"/>
    <property type="match status" value="1"/>
</dbReference>
<feature type="domain" description="DUF7779" evidence="2">
    <location>
        <begin position="179"/>
        <end position="272"/>
    </location>
</feature>
<dbReference type="SUPFAM" id="SSF52540">
    <property type="entry name" value="P-loop containing nucleoside triphosphate hydrolases"/>
    <property type="match status" value="1"/>
</dbReference>
<proteinExistence type="predicted"/>
<feature type="repeat" description="TPR" evidence="1">
    <location>
        <begin position="428"/>
        <end position="461"/>
    </location>
</feature>